<keyword evidence="1" id="KW-0805">Transcription regulation</keyword>
<evidence type="ECO:0000256" key="1">
    <source>
        <dbReference type="ARBA" id="ARBA00023015"/>
    </source>
</evidence>
<comment type="caution">
    <text evidence="5">The sequence shown here is derived from an EMBL/GenBank/DDBJ whole genome shotgun (WGS) entry which is preliminary data.</text>
</comment>
<keyword evidence="6" id="KW-1185">Reference proteome</keyword>
<dbReference type="InterPro" id="IPR009057">
    <property type="entry name" value="Homeodomain-like_sf"/>
</dbReference>
<dbReference type="InterPro" id="IPR018062">
    <property type="entry name" value="HTH_AraC-typ_CS"/>
</dbReference>
<organism evidence="5 6">
    <name type="scientific">Ferruginibacter yonginensis</name>
    <dbReference type="NCBI Taxonomy" id="1310416"/>
    <lineage>
        <taxon>Bacteria</taxon>
        <taxon>Pseudomonadati</taxon>
        <taxon>Bacteroidota</taxon>
        <taxon>Chitinophagia</taxon>
        <taxon>Chitinophagales</taxon>
        <taxon>Chitinophagaceae</taxon>
        <taxon>Ferruginibacter</taxon>
    </lineage>
</organism>
<proteinExistence type="predicted"/>
<gene>
    <name evidence="5" type="ORF">ACFOWM_05105</name>
</gene>
<evidence type="ECO:0000256" key="3">
    <source>
        <dbReference type="ARBA" id="ARBA00023163"/>
    </source>
</evidence>
<evidence type="ECO:0000259" key="4">
    <source>
        <dbReference type="PROSITE" id="PS01124"/>
    </source>
</evidence>
<evidence type="ECO:0000256" key="2">
    <source>
        <dbReference type="ARBA" id="ARBA00023125"/>
    </source>
</evidence>
<dbReference type="Proteomes" id="UP001595907">
    <property type="component" value="Unassembled WGS sequence"/>
</dbReference>
<dbReference type="Gene3D" id="1.10.10.60">
    <property type="entry name" value="Homeodomain-like"/>
    <property type="match status" value="2"/>
</dbReference>
<accession>A0ABV8QPP7</accession>
<dbReference type="SUPFAM" id="SSF46689">
    <property type="entry name" value="Homeodomain-like"/>
    <property type="match status" value="2"/>
</dbReference>
<dbReference type="PROSITE" id="PS01124">
    <property type="entry name" value="HTH_ARAC_FAMILY_2"/>
    <property type="match status" value="1"/>
</dbReference>
<feature type="domain" description="HTH araC/xylS-type" evidence="4">
    <location>
        <begin position="200"/>
        <end position="298"/>
    </location>
</feature>
<reference evidence="6" key="1">
    <citation type="journal article" date="2019" name="Int. J. Syst. Evol. Microbiol.">
        <title>The Global Catalogue of Microorganisms (GCM) 10K type strain sequencing project: providing services to taxonomists for standard genome sequencing and annotation.</title>
        <authorList>
            <consortium name="The Broad Institute Genomics Platform"/>
            <consortium name="The Broad Institute Genome Sequencing Center for Infectious Disease"/>
            <person name="Wu L."/>
            <person name="Ma J."/>
        </authorList>
    </citation>
    <scope>NUCLEOTIDE SEQUENCE [LARGE SCALE GENOMIC DNA]</scope>
    <source>
        <strain evidence="6">CECT 8289</strain>
    </source>
</reference>
<dbReference type="Pfam" id="PF12833">
    <property type="entry name" value="HTH_18"/>
    <property type="match status" value="1"/>
</dbReference>
<dbReference type="RefSeq" id="WP_379707602.1">
    <property type="nucleotide sequence ID" value="NZ_JBHSCZ010000001.1"/>
</dbReference>
<name>A0ABV8QPP7_9BACT</name>
<dbReference type="InterPro" id="IPR018060">
    <property type="entry name" value="HTH_AraC"/>
</dbReference>
<sequence length="298" mass="34065">MDNPLFSDTQQIMQRIEHSDNSIVFSSLHNFFEPVHSKGFAIKYVAEGSERYVLNNEIFDVQAGNYLLCNATKLGHVEIESAKNVKGICINIIPAIIHEVAASFKRPDSAFPDIDLGLFLSTDNFIENQYQASSTAVGKALHDFQQYITLHQIAVQQLPIDFFYTLAEKIVVDQQPIYKQLQSIPVVKSATKRQLFKQLQQGKFYIDHHFATKISINQIAQYACMSEYHFFRLFKSIYKQTPHQYILFKRLQFAKKLLQQGGTSIAAIAYECGFVDVFAFSKAFKQYMGCTPSSLLRK</sequence>
<dbReference type="PANTHER" id="PTHR43280">
    <property type="entry name" value="ARAC-FAMILY TRANSCRIPTIONAL REGULATOR"/>
    <property type="match status" value="1"/>
</dbReference>
<dbReference type="EMBL" id="JBHSCZ010000001">
    <property type="protein sequence ID" value="MFC4262242.1"/>
    <property type="molecule type" value="Genomic_DNA"/>
</dbReference>
<dbReference type="PANTHER" id="PTHR43280:SF28">
    <property type="entry name" value="HTH-TYPE TRANSCRIPTIONAL ACTIVATOR RHAS"/>
    <property type="match status" value="1"/>
</dbReference>
<dbReference type="PROSITE" id="PS00041">
    <property type="entry name" value="HTH_ARAC_FAMILY_1"/>
    <property type="match status" value="1"/>
</dbReference>
<dbReference type="SMART" id="SM00342">
    <property type="entry name" value="HTH_ARAC"/>
    <property type="match status" value="1"/>
</dbReference>
<evidence type="ECO:0000313" key="5">
    <source>
        <dbReference type="EMBL" id="MFC4262242.1"/>
    </source>
</evidence>
<protein>
    <submittedName>
        <fullName evidence="5">Helix-turn-helix transcriptional regulator</fullName>
    </submittedName>
</protein>
<keyword evidence="2" id="KW-0238">DNA-binding</keyword>
<evidence type="ECO:0000313" key="6">
    <source>
        <dbReference type="Proteomes" id="UP001595907"/>
    </source>
</evidence>
<keyword evidence="3" id="KW-0804">Transcription</keyword>